<keyword evidence="3" id="KW-1185">Reference proteome</keyword>
<feature type="non-terminal residue" evidence="2">
    <location>
        <position position="1"/>
    </location>
</feature>
<dbReference type="AlphaFoldDB" id="A0A8H8A2A7"/>
<feature type="region of interest" description="Disordered" evidence="1">
    <location>
        <begin position="98"/>
        <end position="123"/>
    </location>
</feature>
<organism evidence="2 3">
    <name type="scientific">Olpidium bornovanus</name>
    <dbReference type="NCBI Taxonomy" id="278681"/>
    <lineage>
        <taxon>Eukaryota</taxon>
        <taxon>Fungi</taxon>
        <taxon>Fungi incertae sedis</taxon>
        <taxon>Olpidiomycota</taxon>
        <taxon>Olpidiomycotina</taxon>
        <taxon>Olpidiomycetes</taxon>
        <taxon>Olpidiales</taxon>
        <taxon>Olpidiaceae</taxon>
        <taxon>Olpidium</taxon>
    </lineage>
</organism>
<reference evidence="2 3" key="1">
    <citation type="journal article" name="Sci. Rep.">
        <title>Genome-scale phylogenetic analyses confirm Olpidium as the closest living zoosporic fungus to the non-flagellated, terrestrial fungi.</title>
        <authorList>
            <person name="Chang Y."/>
            <person name="Rochon D."/>
            <person name="Sekimoto S."/>
            <person name="Wang Y."/>
            <person name="Chovatia M."/>
            <person name="Sandor L."/>
            <person name="Salamov A."/>
            <person name="Grigoriev I.V."/>
            <person name="Stajich J.E."/>
            <person name="Spatafora J.W."/>
        </authorList>
    </citation>
    <scope>NUCLEOTIDE SEQUENCE [LARGE SCALE GENOMIC DNA]</scope>
    <source>
        <strain evidence="2">S191</strain>
    </source>
</reference>
<dbReference type="EMBL" id="JAEFCI010000316">
    <property type="protein sequence ID" value="KAG5463636.1"/>
    <property type="molecule type" value="Genomic_DNA"/>
</dbReference>
<evidence type="ECO:0000256" key="1">
    <source>
        <dbReference type="SAM" id="MobiDB-lite"/>
    </source>
</evidence>
<dbReference type="Proteomes" id="UP000673691">
    <property type="component" value="Unassembled WGS sequence"/>
</dbReference>
<evidence type="ECO:0000313" key="2">
    <source>
        <dbReference type="EMBL" id="KAG5463636.1"/>
    </source>
</evidence>
<name>A0A8H8A2A7_9FUNG</name>
<evidence type="ECO:0000313" key="3">
    <source>
        <dbReference type="Proteomes" id="UP000673691"/>
    </source>
</evidence>
<protein>
    <submittedName>
        <fullName evidence="2">Uncharacterized protein</fullName>
    </submittedName>
</protein>
<sequence length="123" mass="13694">RNGKGARKPEQRTRRRTRGVSSTVGRAVPPAEAVKTTGGFLFRLRQTQADRSGFDSPHAAAIRACPMSSQKTTCRKFDLMGPVARTVAPEELWSERPRGALVRTTPMSFGQNDPDELWSERPR</sequence>
<comment type="caution">
    <text evidence="2">The sequence shown here is derived from an EMBL/GenBank/DDBJ whole genome shotgun (WGS) entry which is preliminary data.</text>
</comment>
<proteinExistence type="predicted"/>
<accession>A0A8H8A2A7</accession>
<gene>
    <name evidence="2" type="ORF">BJ554DRAFT_5825</name>
</gene>
<feature type="region of interest" description="Disordered" evidence="1">
    <location>
        <begin position="1"/>
        <end position="32"/>
    </location>
</feature>